<organism evidence="8 9">
    <name type="scientific">Wujia chipingensis</name>
    <dbReference type="NCBI Taxonomy" id="2763670"/>
    <lineage>
        <taxon>Bacteria</taxon>
        <taxon>Bacillati</taxon>
        <taxon>Bacillota</taxon>
        <taxon>Clostridia</taxon>
        <taxon>Lachnospirales</taxon>
        <taxon>Lachnospiraceae</taxon>
        <taxon>Wujia</taxon>
    </lineage>
</organism>
<dbReference type="KEGG" id="wcp:H9Q76_11800"/>
<evidence type="ECO:0000259" key="7">
    <source>
        <dbReference type="Pfam" id="PF00483"/>
    </source>
</evidence>
<feature type="domain" description="Nucleotidyl transferase" evidence="7">
    <location>
        <begin position="5"/>
        <end position="203"/>
    </location>
</feature>
<dbReference type="PANTHER" id="PTHR43584:SF3">
    <property type="entry name" value="BIFUNCTIONAL PROTEIN GLMU"/>
    <property type="match status" value="1"/>
</dbReference>
<keyword evidence="1 8" id="KW-0808">Transferase</keyword>
<evidence type="ECO:0000256" key="4">
    <source>
        <dbReference type="ARBA" id="ARBA00048247"/>
    </source>
</evidence>
<name>A0A7G9FLF2_9FIRM</name>
<dbReference type="GO" id="GO:0019134">
    <property type="term" value="F:glucosamine-1-phosphate N-acetyltransferase activity"/>
    <property type="evidence" value="ECO:0007669"/>
    <property type="project" value="UniProtKB-EC"/>
</dbReference>
<evidence type="ECO:0000256" key="1">
    <source>
        <dbReference type="ARBA" id="ARBA00022679"/>
    </source>
</evidence>
<comment type="catalytic activity">
    <reaction evidence="4">
        <text>alpha-D-glucosamine 1-phosphate + acetyl-CoA = N-acetyl-alpha-D-glucosamine 1-phosphate + CoA + H(+)</text>
        <dbReference type="Rhea" id="RHEA:13725"/>
        <dbReference type="ChEBI" id="CHEBI:15378"/>
        <dbReference type="ChEBI" id="CHEBI:57287"/>
        <dbReference type="ChEBI" id="CHEBI:57288"/>
        <dbReference type="ChEBI" id="CHEBI:57776"/>
        <dbReference type="ChEBI" id="CHEBI:58516"/>
        <dbReference type="EC" id="2.3.1.157"/>
    </reaction>
</comment>
<dbReference type="InterPro" id="IPR005835">
    <property type="entry name" value="NTP_transferase_dom"/>
</dbReference>
<dbReference type="InterPro" id="IPR050065">
    <property type="entry name" value="GlmU-like"/>
</dbReference>
<accession>A0A7G9FLF2</accession>
<keyword evidence="2" id="KW-0548">Nucleotidyltransferase</keyword>
<dbReference type="Proteomes" id="UP000515819">
    <property type="component" value="Chromosome"/>
</dbReference>
<dbReference type="EMBL" id="CP060632">
    <property type="protein sequence ID" value="QNL99383.1"/>
    <property type="molecule type" value="Genomic_DNA"/>
</dbReference>
<sequence length="246" mass="26689">MNKLKAVILAAGKGTRMNSDLPKVIHKCLGRPMVHYVIQACKDAGAGEVCVIVGYKGREVKDAIYDVVDYVEQKEQLGTGHAVKCAKDFIGTEGDTLVLCGDTPLITGKTLTELVEKHRKEANGVTVLSAILDDATGYGRIIRDAAGNFEKIIEHKDATEEERACKEVNSGMYIFNSEALSASLDLLSNDNAAGEYYLTDTIALIKKIGLKVSALPLTGDACDEIRGVNTIDQLEEAEQIMCHRED</sequence>
<protein>
    <submittedName>
        <fullName evidence="8">NTP transferase domain-containing protein</fullName>
    </submittedName>
</protein>
<evidence type="ECO:0000256" key="3">
    <source>
        <dbReference type="ARBA" id="ARBA00023315"/>
    </source>
</evidence>
<proteinExistence type="predicted"/>
<comment type="function">
    <text evidence="6">Catalyzes the last two sequential reactions in the de novo biosynthetic pathway for UDP-N-acetylglucosamine (UDP-GlcNAc). The C-terminal domain catalyzes the transfer of acetyl group from acetyl coenzyme A to glucosamine-1-phosphate (GlcN-1-P) to produce N-acetylglucosamine-1-phosphate (GlcNAc-1-P), which is converted into UDP-GlcNAc by the transfer of uridine 5-monophosphate (from uridine 5-triphosphate), a reaction catalyzed by the N-terminal domain.</text>
</comment>
<dbReference type="CDD" id="cd02540">
    <property type="entry name" value="GT2_GlmU_N_bac"/>
    <property type="match status" value="1"/>
</dbReference>
<dbReference type="PANTHER" id="PTHR43584">
    <property type="entry name" value="NUCLEOTIDYL TRANSFERASE"/>
    <property type="match status" value="1"/>
</dbReference>
<comment type="catalytic activity">
    <reaction evidence="5">
        <text>N-acetyl-alpha-D-glucosamine 1-phosphate + UTP + H(+) = UDP-N-acetyl-alpha-D-glucosamine + diphosphate</text>
        <dbReference type="Rhea" id="RHEA:13509"/>
        <dbReference type="ChEBI" id="CHEBI:15378"/>
        <dbReference type="ChEBI" id="CHEBI:33019"/>
        <dbReference type="ChEBI" id="CHEBI:46398"/>
        <dbReference type="ChEBI" id="CHEBI:57705"/>
        <dbReference type="ChEBI" id="CHEBI:57776"/>
        <dbReference type="EC" id="2.7.7.23"/>
    </reaction>
</comment>
<reference evidence="8 9" key="1">
    <citation type="submission" date="2020-08" db="EMBL/GenBank/DDBJ databases">
        <authorList>
            <person name="Liu C."/>
            <person name="Sun Q."/>
        </authorList>
    </citation>
    <scope>NUCLEOTIDE SEQUENCE [LARGE SCALE GENOMIC DNA]</scope>
    <source>
        <strain evidence="8 9">NSJ-4</strain>
    </source>
</reference>
<gene>
    <name evidence="8" type="ORF">H9Q76_11800</name>
</gene>
<dbReference type="InterPro" id="IPR029044">
    <property type="entry name" value="Nucleotide-diphossugar_trans"/>
</dbReference>
<evidence type="ECO:0000256" key="6">
    <source>
        <dbReference type="ARBA" id="ARBA00049628"/>
    </source>
</evidence>
<dbReference type="RefSeq" id="WP_118670950.1">
    <property type="nucleotide sequence ID" value="NZ_CP060632.1"/>
</dbReference>
<dbReference type="AlphaFoldDB" id="A0A7G9FLF2"/>
<evidence type="ECO:0000313" key="9">
    <source>
        <dbReference type="Proteomes" id="UP000515819"/>
    </source>
</evidence>
<evidence type="ECO:0000256" key="2">
    <source>
        <dbReference type="ARBA" id="ARBA00022695"/>
    </source>
</evidence>
<keyword evidence="9" id="KW-1185">Reference proteome</keyword>
<dbReference type="SUPFAM" id="SSF53448">
    <property type="entry name" value="Nucleotide-diphospho-sugar transferases"/>
    <property type="match status" value="1"/>
</dbReference>
<keyword evidence="3" id="KW-0012">Acyltransferase</keyword>
<evidence type="ECO:0000313" key="8">
    <source>
        <dbReference type="EMBL" id="QNL99383.1"/>
    </source>
</evidence>
<dbReference type="Gene3D" id="3.90.550.10">
    <property type="entry name" value="Spore Coat Polysaccharide Biosynthesis Protein SpsA, Chain A"/>
    <property type="match status" value="1"/>
</dbReference>
<evidence type="ECO:0000256" key="5">
    <source>
        <dbReference type="ARBA" id="ARBA00048493"/>
    </source>
</evidence>
<dbReference type="Pfam" id="PF00483">
    <property type="entry name" value="NTP_transferase"/>
    <property type="match status" value="1"/>
</dbReference>
<dbReference type="GO" id="GO:0003977">
    <property type="term" value="F:UDP-N-acetylglucosamine diphosphorylase activity"/>
    <property type="evidence" value="ECO:0007669"/>
    <property type="project" value="UniProtKB-EC"/>
</dbReference>